<dbReference type="AlphaFoldDB" id="A0AA88VE75"/>
<protein>
    <submittedName>
        <fullName evidence="1">Uncharacterized protein</fullName>
    </submittedName>
</protein>
<dbReference type="Proteomes" id="UP001188597">
    <property type="component" value="Unassembled WGS sequence"/>
</dbReference>
<evidence type="ECO:0000313" key="1">
    <source>
        <dbReference type="EMBL" id="KAK3007191.1"/>
    </source>
</evidence>
<name>A0AA88VE75_9ASTE</name>
<comment type="caution">
    <text evidence="1">The sequence shown here is derived from an EMBL/GenBank/DDBJ whole genome shotgun (WGS) entry which is preliminary data.</text>
</comment>
<accession>A0AA88VE75</accession>
<organism evidence="1 2">
    <name type="scientific">Escallonia herrerae</name>
    <dbReference type="NCBI Taxonomy" id="1293975"/>
    <lineage>
        <taxon>Eukaryota</taxon>
        <taxon>Viridiplantae</taxon>
        <taxon>Streptophyta</taxon>
        <taxon>Embryophyta</taxon>
        <taxon>Tracheophyta</taxon>
        <taxon>Spermatophyta</taxon>
        <taxon>Magnoliopsida</taxon>
        <taxon>eudicotyledons</taxon>
        <taxon>Gunneridae</taxon>
        <taxon>Pentapetalae</taxon>
        <taxon>asterids</taxon>
        <taxon>campanulids</taxon>
        <taxon>Escalloniales</taxon>
        <taxon>Escalloniaceae</taxon>
        <taxon>Escallonia</taxon>
    </lineage>
</organism>
<reference evidence="1" key="1">
    <citation type="submission" date="2022-12" db="EMBL/GenBank/DDBJ databases">
        <title>Draft genome assemblies for two species of Escallonia (Escalloniales).</title>
        <authorList>
            <person name="Chanderbali A."/>
            <person name="Dervinis C."/>
            <person name="Anghel I."/>
            <person name="Soltis D."/>
            <person name="Soltis P."/>
            <person name="Zapata F."/>
        </authorList>
    </citation>
    <scope>NUCLEOTIDE SEQUENCE</scope>
    <source>
        <strain evidence="1">UCBG64.0493</strain>
        <tissue evidence="1">Leaf</tissue>
    </source>
</reference>
<gene>
    <name evidence="1" type="ORF">RJ639_015487</name>
</gene>
<proteinExistence type="predicted"/>
<keyword evidence="2" id="KW-1185">Reference proteome</keyword>
<sequence>MGSRARNNGQNTTEQSNVQLICLSLIGQLACLILPLKVNLGHDPSRVEMFIECHSKKDENRTPSTVEATNYMHRGREESLSEASSLATSINLHPQMTSTQLLRPFRVRDVLWLKSIMNPSETVAKGIIHSIYPSTQVRGEELWPNWCEVSIEVAVKKDEQEQLGEVVGRCSAKVDRQLRWSMVRPVRRHRNGEAASPTVTIITRKFVVADPTHR</sequence>
<evidence type="ECO:0000313" key="2">
    <source>
        <dbReference type="Proteomes" id="UP001188597"/>
    </source>
</evidence>
<dbReference type="EMBL" id="JAVXUP010001896">
    <property type="protein sequence ID" value="KAK3007191.1"/>
    <property type="molecule type" value="Genomic_DNA"/>
</dbReference>